<dbReference type="GeneID" id="76210055"/>
<gene>
    <name evidence="2" type="ORF">NZNM25_06950</name>
</gene>
<protein>
    <submittedName>
        <fullName evidence="2">Uncharacterized protein</fullName>
    </submittedName>
</protein>
<dbReference type="EMBL" id="BGKI01000002">
    <property type="protein sequence ID" value="GBH33904.1"/>
    <property type="molecule type" value="Genomic_DNA"/>
</dbReference>
<evidence type="ECO:0000313" key="2">
    <source>
        <dbReference type="EMBL" id="GBH33904.1"/>
    </source>
</evidence>
<reference evidence="2 3" key="1">
    <citation type="submission" date="2018-05" db="EMBL/GenBank/DDBJ databases">
        <title>genome sequencing of Nitrosopumilus sp. NM25.</title>
        <authorList>
            <person name="Mori K."/>
            <person name="Nakagawa T."/>
        </authorList>
    </citation>
    <scope>NUCLEOTIDE SEQUENCE [LARGE SCALE GENOMIC DNA]</scope>
    <source>
        <strain evidence="2 3">NM25</strain>
    </source>
</reference>
<sequence length="487" mass="57763">MKNTQLLSVVFSLIMFTGVTASSTAFADTDDLEDRLEDFCEMNIEQRSDFFIDYPDMVEYDEKLSVICEIEDEDERENALDDFIFDVVLARDEIENDFDDEYDELEDDRDEENDVDDKYNRHADLEDRLKYFCDMTGEEKRQLFADHPRLEQFSDRLVNYCGLSEDEREDKIDDFIREHVSDTKEHDKYDLDDMLERFCDMTNEDKRKFFDNYPRLEQFSDRILNYCEISENERDDAIDKFIAEHKDVMRDYMNEKIHDKMTDVMDYDRLCSMTASDRAAEITDVATLDRISKWCNMTPEERDDYKEHHDDIKDKVTDRIRMSDMSPRLKAMIMENHEISDEKREEIKMKYREKHGEITDELKSELKIKFKDHMTKVKIKMSDERRSAIHDRLADMKAFKAELREKASEMTDEEKQKLREEFIEKAKNIQLAWISPRTQITAGIDASDVECREGFSLVMKASNGVPMCLKSDTALKMIDRGIVVPAN</sequence>
<dbReference type="AlphaFoldDB" id="A0A2S2KQL3"/>
<keyword evidence="1" id="KW-0175">Coiled coil</keyword>
<proteinExistence type="predicted"/>
<dbReference type="OrthoDB" id="3205at2157"/>
<accession>A0A2S2KQL3</accession>
<evidence type="ECO:0000313" key="3">
    <source>
        <dbReference type="Proteomes" id="UP000245829"/>
    </source>
</evidence>
<organism evidence="2 3">
    <name type="scientific">Nitrosopumilus zosterae</name>
    <dbReference type="NCBI Taxonomy" id="718286"/>
    <lineage>
        <taxon>Archaea</taxon>
        <taxon>Nitrososphaerota</taxon>
        <taxon>Nitrososphaeria</taxon>
        <taxon>Nitrosopumilales</taxon>
        <taxon>Nitrosopumilaceae</taxon>
        <taxon>Nitrosopumilus</taxon>
    </lineage>
</organism>
<dbReference type="RefSeq" id="WP_109876530.1">
    <property type="nucleotide sequence ID" value="NZ_AP026695.1"/>
</dbReference>
<evidence type="ECO:0000256" key="1">
    <source>
        <dbReference type="SAM" id="Coils"/>
    </source>
</evidence>
<feature type="coiled-coil region" evidence="1">
    <location>
        <begin position="393"/>
        <end position="420"/>
    </location>
</feature>
<dbReference type="Proteomes" id="UP000245829">
    <property type="component" value="Unassembled WGS sequence"/>
</dbReference>
<comment type="caution">
    <text evidence="2">The sequence shown here is derived from an EMBL/GenBank/DDBJ whole genome shotgun (WGS) entry which is preliminary data.</text>
</comment>
<keyword evidence="3" id="KW-1185">Reference proteome</keyword>
<name>A0A2S2KQL3_9ARCH</name>